<dbReference type="EMBL" id="KQ434850">
    <property type="protein sequence ID" value="KZC08547.1"/>
    <property type="molecule type" value="Genomic_DNA"/>
</dbReference>
<feature type="region of interest" description="Disordered" evidence="1">
    <location>
        <begin position="68"/>
        <end position="98"/>
    </location>
</feature>
<evidence type="ECO:0000313" key="2">
    <source>
        <dbReference type="EMBL" id="KZC08547.1"/>
    </source>
</evidence>
<organism evidence="2 3">
    <name type="scientific">Dufourea novaeangliae</name>
    <name type="common">Sweat bee</name>
    <dbReference type="NCBI Taxonomy" id="178035"/>
    <lineage>
        <taxon>Eukaryota</taxon>
        <taxon>Metazoa</taxon>
        <taxon>Ecdysozoa</taxon>
        <taxon>Arthropoda</taxon>
        <taxon>Hexapoda</taxon>
        <taxon>Insecta</taxon>
        <taxon>Pterygota</taxon>
        <taxon>Neoptera</taxon>
        <taxon>Endopterygota</taxon>
        <taxon>Hymenoptera</taxon>
        <taxon>Apocrita</taxon>
        <taxon>Aculeata</taxon>
        <taxon>Apoidea</taxon>
        <taxon>Anthophila</taxon>
        <taxon>Halictidae</taxon>
        <taxon>Rophitinae</taxon>
        <taxon>Dufourea</taxon>
    </lineage>
</organism>
<evidence type="ECO:0000313" key="3">
    <source>
        <dbReference type="Proteomes" id="UP000076502"/>
    </source>
</evidence>
<dbReference type="AlphaFoldDB" id="A0A154P9P3"/>
<proteinExistence type="predicted"/>
<evidence type="ECO:0000256" key="1">
    <source>
        <dbReference type="SAM" id="MobiDB-lite"/>
    </source>
</evidence>
<sequence>MYSKPRVFPRANANLTRLLGQMVIPTFYQRTREPVSVLKKQPGLSAKFRTVTRKIDCRRLKSQHSIKNRSKEIAAKCKSRDEQEEKKTGGKQKRARRKLINAGRFPEYQGPLISEAKAKPTRTSWNGSRANSLLAYPSFENLGTVSCDPTGNKSGYVLQQQREPRLAARAKDKDIGWTNIERFFLSKSRRINRSAKRRGQTETVEVFIVRCTDSIDKI</sequence>
<protein>
    <submittedName>
        <fullName evidence="2">Uncharacterized protein</fullName>
    </submittedName>
</protein>
<reference evidence="2 3" key="1">
    <citation type="submission" date="2015-07" db="EMBL/GenBank/DDBJ databases">
        <title>The genome of Dufourea novaeangliae.</title>
        <authorList>
            <person name="Pan H."/>
            <person name="Kapheim K."/>
        </authorList>
    </citation>
    <scope>NUCLEOTIDE SEQUENCE [LARGE SCALE GENOMIC DNA]</scope>
    <source>
        <strain evidence="2">0120121106</strain>
        <tissue evidence="2">Whole body</tissue>
    </source>
</reference>
<feature type="compositionally biased region" description="Basic residues" evidence="1">
    <location>
        <begin position="89"/>
        <end position="98"/>
    </location>
</feature>
<feature type="compositionally biased region" description="Basic and acidic residues" evidence="1">
    <location>
        <begin position="69"/>
        <end position="88"/>
    </location>
</feature>
<keyword evidence="3" id="KW-1185">Reference proteome</keyword>
<gene>
    <name evidence="2" type="ORF">WN55_10893</name>
</gene>
<name>A0A154P9P3_DUFNO</name>
<dbReference type="Proteomes" id="UP000076502">
    <property type="component" value="Unassembled WGS sequence"/>
</dbReference>
<accession>A0A154P9P3</accession>